<dbReference type="PROSITE" id="PS51194">
    <property type="entry name" value="HELICASE_CTER"/>
    <property type="match status" value="1"/>
</dbReference>
<dbReference type="GO" id="GO:0046872">
    <property type="term" value="F:metal ion binding"/>
    <property type="evidence" value="ECO:0007669"/>
    <property type="project" value="UniProtKB-KW"/>
</dbReference>
<keyword evidence="2" id="KW-0479">Metal-binding</keyword>
<dbReference type="GO" id="GO:0003677">
    <property type="term" value="F:DNA binding"/>
    <property type="evidence" value="ECO:0007669"/>
    <property type="project" value="UniProtKB-KW"/>
</dbReference>
<keyword evidence="8" id="KW-0413">Isomerase</keyword>
<evidence type="ECO:0000256" key="1">
    <source>
        <dbReference type="ARBA" id="ARBA00005446"/>
    </source>
</evidence>
<dbReference type="Pfam" id="PF00270">
    <property type="entry name" value="DEAD"/>
    <property type="match status" value="1"/>
</dbReference>
<dbReference type="InterPro" id="IPR014001">
    <property type="entry name" value="Helicase_ATP-bd"/>
</dbReference>
<dbReference type="GO" id="GO:0006310">
    <property type="term" value="P:DNA recombination"/>
    <property type="evidence" value="ECO:0007669"/>
    <property type="project" value="InterPro"/>
</dbReference>
<keyword evidence="7" id="KW-0238">DNA-binding</keyword>
<dbReference type="PANTHER" id="PTHR13710:SF105">
    <property type="entry name" value="ATP-DEPENDENT DNA HELICASE Q1"/>
    <property type="match status" value="1"/>
</dbReference>
<evidence type="ECO:0000256" key="5">
    <source>
        <dbReference type="ARBA" id="ARBA00022806"/>
    </source>
</evidence>
<dbReference type="GO" id="GO:0005694">
    <property type="term" value="C:chromosome"/>
    <property type="evidence" value="ECO:0007669"/>
    <property type="project" value="TreeGrafter"/>
</dbReference>
<evidence type="ECO:0000256" key="7">
    <source>
        <dbReference type="ARBA" id="ARBA00023125"/>
    </source>
</evidence>
<dbReference type="PROSITE" id="PS51192">
    <property type="entry name" value="HELICASE_ATP_BIND_1"/>
    <property type="match status" value="1"/>
</dbReference>
<evidence type="ECO:0000313" key="15">
    <source>
        <dbReference type="EMBL" id="OGG39326.1"/>
    </source>
</evidence>
<keyword evidence="3" id="KW-0547">Nucleotide-binding</keyword>
<evidence type="ECO:0000256" key="10">
    <source>
        <dbReference type="ARBA" id="ARBA00034808"/>
    </source>
</evidence>
<dbReference type="FunFam" id="3.40.50.300:FF:000296">
    <property type="entry name" value="ATP-dependent DNA helicase RecQ"/>
    <property type="match status" value="1"/>
</dbReference>
<evidence type="ECO:0000256" key="11">
    <source>
        <dbReference type="ARBA" id="ARBA00044535"/>
    </source>
</evidence>
<evidence type="ECO:0000256" key="9">
    <source>
        <dbReference type="ARBA" id="ARBA00034617"/>
    </source>
</evidence>
<accession>A0A1F6BQX7</accession>
<reference evidence="15 16" key="1">
    <citation type="journal article" date="2016" name="Nat. Commun.">
        <title>Thousands of microbial genomes shed light on interconnected biogeochemical processes in an aquifer system.</title>
        <authorList>
            <person name="Anantharaman K."/>
            <person name="Brown C.T."/>
            <person name="Hug L.A."/>
            <person name="Sharon I."/>
            <person name="Castelle C.J."/>
            <person name="Probst A.J."/>
            <person name="Thomas B.C."/>
            <person name="Singh A."/>
            <person name="Wilkins M.J."/>
            <person name="Karaoz U."/>
            <person name="Brodie E.L."/>
            <person name="Williams K.H."/>
            <person name="Hubbard S.S."/>
            <person name="Banfield J.F."/>
        </authorList>
    </citation>
    <scope>NUCLEOTIDE SEQUENCE [LARGE SCALE GENOMIC DNA]</scope>
</reference>
<protein>
    <recommendedName>
        <fullName evidence="11">ATP-dependent DNA helicase RecQ</fullName>
        <ecNumber evidence="10">5.6.2.4</ecNumber>
    </recommendedName>
    <alternativeName>
        <fullName evidence="12">DNA 3'-5' helicase RecQ</fullName>
    </alternativeName>
</protein>
<gene>
    <name evidence="15" type="ORF">A3D55_00570</name>
</gene>
<dbReference type="EC" id="5.6.2.4" evidence="10"/>
<evidence type="ECO:0000256" key="6">
    <source>
        <dbReference type="ARBA" id="ARBA00022840"/>
    </source>
</evidence>
<evidence type="ECO:0000313" key="16">
    <source>
        <dbReference type="Proteomes" id="UP000178825"/>
    </source>
</evidence>
<evidence type="ECO:0000256" key="4">
    <source>
        <dbReference type="ARBA" id="ARBA00022801"/>
    </source>
</evidence>
<proteinExistence type="inferred from homology"/>
<dbReference type="AlphaFoldDB" id="A0A1F6BQX7"/>
<dbReference type="GO" id="GO:0005524">
    <property type="term" value="F:ATP binding"/>
    <property type="evidence" value="ECO:0007669"/>
    <property type="project" value="UniProtKB-KW"/>
</dbReference>
<evidence type="ECO:0000259" key="13">
    <source>
        <dbReference type="PROSITE" id="PS51192"/>
    </source>
</evidence>
<comment type="catalytic activity">
    <reaction evidence="9">
        <text>Couples ATP hydrolysis with the unwinding of duplex DNA by translocating in the 3'-5' direction.</text>
        <dbReference type="EC" id="5.6.2.4"/>
    </reaction>
</comment>
<dbReference type="GO" id="GO:0016787">
    <property type="term" value="F:hydrolase activity"/>
    <property type="evidence" value="ECO:0007669"/>
    <property type="project" value="UniProtKB-KW"/>
</dbReference>
<dbReference type="GO" id="GO:0005737">
    <property type="term" value="C:cytoplasm"/>
    <property type="evidence" value="ECO:0007669"/>
    <property type="project" value="TreeGrafter"/>
</dbReference>
<comment type="similarity">
    <text evidence="1">Belongs to the helicase family. RecQ subfamily.</text>
</comment>
<dbReference type="SUPFAM" id="SSF52540">
    <property type="entry name" value="P-loop containing nucleoside triphosphate hydrolases"/>
    <property type="match status" value="1"/>
</dbReference>
<keyword evidence="5" id="KW-0347">Helicase</keyword>
<dbReference type="GO" id="GO:0043138">
    <property type="term" value="F:3'-5' DNA helicase activity"/>
    <property type="evidence" value="ECO:0007669"/>
    <property type="project" value="UniProtKB-EC"/>
</dbReference>
<dbReference type="InterPro" id="IPR027417">
    <property type="entry name" value="P-loop_NTPase"/>
</dbReference>
<feature type="domain" description="Helicase C-terminal" evidence="14">
    <location>
        <begin position="211"/>
        <end position="360"/>
    </location>
</feature>
<dbReference type="CDD" id="cd17920">
    <property type="entry name" value="DEXHc_RecQ"/>
    <property type="match status" value="1"/>
</dbReference>
<dbReference type="Pfam" id="PF16124">
    <property type="entry name" value="RecQ_Zn_bind"/>
    <property type="match status" value="1"/>
</dbReference>
<dbReference type="CDD" id="cd18794">
    <property type="entry name" value="SF2_C_RecQ"/>
    <property type="match status" value="1"/>
</dbReference>
<dbReference type="Proteomes" id="UP000178825">
    <property type="component" value="Unassembled WGS sequence"/>
</dbReference>
<comment type="caution">
    <text evidence="15">The sequence shown here is derived from an EMBL/GenBank/DDBJ whole genome shotgun (WGS) entry which is preliminary data.</text>
</comment>
<evidence type="ECO:0000256" key="2">
    <source>
        <dbReference type="ARBA" id="ARBA00022723"/>
    </source>
</evidence>
<dbReference type="Gene3D" id="3.40.50.300">
    <property type="entry name" value="P-loop containing nucleotide triphosphate hydrolases"/>
    <property type="match status" value="2"/>
</dbReference>
<evidence type="ECO:0000256" key="3">
    <source>
        <dbReference type="ARBA" id="ARBA00022741"/>
    </source>
</evidence>
<dbReference type="STRING" id="1798470.A3D55_00570"/>
<dbReference type="InterPro" id="IPR011545">
    <property type="entry name" value="DEAD/DEAH_box_helicase_dom"/>
</dbReference>
<dbReference type="GO" id="GO:0009378">
    <property type="term" value="F:four-way junction helicase activity"/>
    <property type="evidence" value="ECO:0007669"/>
    <property type="project" value="TreeGrafter"/>
</dbReference>
<feature type="domain" description="Helicase ATP-binding" evidence="13">
    <location>
        <begin position="22"/>
        <end position="190"/>
    </location>
</feature>
<sequence>MKKMLKKHFGFDAFMPFQEDIIADVLQKKDVLVVLPTGAGKSLCYQLPSLELPGTALVVSPLIALMKDQVASMERKNIPAAFLNSSQGAQEGREAKQKVLDGRVKLLYVAPERLMKEGFLEFLSGVEISFIAVDEAHCISEWGHDFRPEYRKLGELRDKFPRAPFIALTATATRKVREDIKSQLRFKKFAEHVGSFDRKNLNYIIRPKQNTYYHILGYVEDHPNWSGIIYCHSRKSTEQVTANLQSDGIAAVSYHAGLPQKERTENQDKFQRGEARVIVATIAFGMGIDKRDVRFVIHHDIPKNIEGYYQETGRAGRDGKQSDCILFFSWSDKMKHQFFIDQMRNAPRADVAEYKLEKLIEFCTSCSCRRKMLLAYFGEEYGDKNCGACDTCVDLPAAA</sequence>
<dbReference type="EMBL" id="MFKJ01000002">
    <property type="protein sequence ID" value="OGG39326.1"/>
    <property type="molecule type" value="Genomic_DNA"/>
</dbReference>
<dbReference type="SMART" id="SM00487">
    <property type="entry name" value="DEXDc"/>
    <property type="match status" value="1"/>
</dbReference>
<dbReference type="GO" id="GO:0006281">
    <property type="term" value="P:DNA repair"/>
    <property type="evidence" value="ECO:0007669"/>
    <property type="project" value="TreeGrafter"/>
</dbReference>
<dbReference type="InterPro" id="IPR001650">
    <property type="entry name" value="Helicase_C-like"/>
</dbReference>
<evidence type="ECO:0000256" key="12">
    <source>
        <dbReference type="ARBA" id="ARBA00044550"/>
    </source>
</evidence>
<dbReference type="PANTHER" id="PTHR13710">
    <property type="entry name" value="DNA HELICASE RECQ FAMILY MEMBER"/>
    <property type="match status" value="1"/>
</dbReference>
<dbReference type="NCBIfam" id="TIGR00614">
    <property type="entry name" value="recQ_fam"/>
    <property type="match status" value="1"/>
</dbReference>
<dbReference type="SMART" id="SM00490">
    <property type="entry name" value="HELICc"/>
    <property type="match status" value="1"/>
</dbReference>
<keyword evidence="6" id="KW-0067">ATP-binding</keyword>
<name>A0A1F6BQX7_9BACT</name>
<evidence type="ECO:0000259" key="14">
    <source>
        <dbReference type="PROSITE" id="PS51194"/>
    </source>
</evidence>
<organism evidence="15 16">
    <name type="scientific">Candidatus Jorgensenbacteria bacterium RIFCSPHIGHO2_02_FULL_45_20</name>
    <dbReference type="NCBI Taxonomy" id="1798470"/>
    <lineage>
        <taxon>Bacteria</taxon>
        <taxon>Candidatus Joergenseniibacteriota</taxon>
    </lineage>
</organism>
<dbReference type="Pfam" id="PF00271">
    <property type="entry name" value="Helicase_C"/>
    <property type="match status" value="1"/>
</dbReference>
<dbReference type="FunFam" id="3.40.50.300:FF:000156">
    <property type="entry name" value="ATP-dependent DNA helicase recQ"/>
    <property type="match status" value="1"/>
</dbReference>
<evidence type="ECO:0000256" key="8">
    <source>
        <dbReference type="ARBA" id="ARBA00023235"/>
    </source>
</evidence>
<dbReference type="InterPro" id="IPR032284">
    <property type="entry name" value="RecQ_Zn-bd"/>
</dbReference>
<keyword evidence="4" id="KW-0378">Hydrolase</keyword>
<dbReference type="InterPro" id="IPR004589">
    <property type="entry name" value="DNA_helicase_ATP-dep_RecQ"/>
</dbReference>